<dbReference type="AlphaFoldDB" id="A0A6L7D3H0"/>
<evidence type="ECO:0000313" key="1">
    <source>
        <dbReference type="EMBL" id="MWV68737.1"/>
    </source>
</evidence>
<sequence>MDVMDSSYQAAHFINITNEQYGAFRIENINVANNSTISKIVIESCNTRNIFTSFEHLIEFSLSNNKTINTKDICKIDDKNFAQLSLFTGLIGAIYDPLEIQQNPLEYLFIKFHNYVKFNQKINPKNNYIAYNSTITHTTFETSENIEISSAFQHIKNLLLKSHNFILAKTQSFSSVIIYDLLLQSFKISNQNNKPIHKDVLILTTPLHTESFEYKIQKHIKKLCLDNTDTQHNITFMTSICRINKQDYFISLRSNMLEYVRNIDKIVGDDFNNDLLAFLTKQRQVKIKKIFDKILINIGGHLQFKNIDLSELMKFYIDLQDVVSKAELNPWIDRNDTESLIKNVKIKYPKEKNAIKKAFDSIENNFKLLMLCLNDLSILISYFQDTNLLNINDFKKDIENKKNDIEKLLQTHKDNFPANLIRFSQLAIKEYFSLQDIKDSEKLESKILSVYNSKIDNTKDTYKDLFSSIDSINTHIIINIVEKITPIPHSIFTKILSDKAYINFCFIVFVDFAKHNKGHYILSNALFISQTIKITEYEIKNSSNINIEKAFQKALNNIEKTIGDKAIAYFFNKPTLANSSLSAIFGIHKSEEMFQSTIKYLLEIKYDEFFYKININDFKALGLNFIIDFTIDSIFDIIFPNLQRDSLREDIAMLLLSQRRYKPMPYAKWEKDSVYMYVPDSIRQTFVCADFSAMLIGGSPFNSGWCIHNSSLAGFIQNKDLTLIHTLQLLRKYICGKNMKTLSLNTFHTQSDSIFKEAYCKVLHYIGLANKEHTLYLTQRIPNVTIDKINQLFNPKTLIDTKNLIRTKIKKDINASNDDENFIASKPMRYSRDFLIQLKRVAEYNYLIYTNAFDEPNYNGENRQEVELLGSLIYDKDFIPTTIDIQD</sequence>
<organism evidence="1 2">
    <name type="scientific">Helicobacter saguini</name>
    <dbReference type="NCBI Taxonomy" id="1548018"/>
    <lineage>
        <taxon>Bacteria</taxon>
        <taxon>Pseudomonadati</taxon>
        <taxon>Campylobacterota</taxon>
        <taxon>Epsilonproteobacteria</taxon>
        <taxon>Campylobacterales</taxon>
        <taxon>Helicobacteraceae</taxon>
        <taxon>Helicobacter</taxon>
    </lineage>
</organism>
<comment type="caution">
    <text evidence="1">The sequence shown here is derived from an EMBL/GenBank/DDBJ whole genome shotgun (WGS) entry which is preliminary data.</text>
</comment>
<gene>
    <name evidence="1" type="ORF">DCO61_01505</name>
</gene>
<proteinExistence type="predicted"/>
<dbReference type="EMBL" id="QBIU01000001">
    <property type="protein sequence ID" value="MWV68737.1"/>
    <property type="molecule type" value="Genomic_DNA"/>
</dbReference>
<protein>
    <submittedName>
        <fullName evidence="1">Uncharacterized protein</fullName>
    </submittedName>
</protein>
<dbReference type="RefSeq" id="WP_160659263.1">
    <property type="nucleotide sequence ID" value="NZ_QBIU01000001.1"/>
</dbReference>
<evidence type="ECO:0000313" key="2">
    <source>
        <dbReference type="Proteomes" id="UP000477070"/>
    </source>
</evidence>
<name>A0A6L7D3H0_9HELI</name>
<accession>A0A6L7D3H0</accession>
<dbReference type="Proteomes" id="UP000477070">
    <property type="component" value="Unassembled WGS sequence"/>
</dbReference>
<reference evidence="1 2" key="1">
    <citation type="submission" date="2019-12" db="EMBL/GenBank/DDBJ databases">
        <title>Multi-Generational Helicobacter saguini Isolates.</title>
        <authorList>
            <person name="Mannion A."/>
            <person name="Shen Z."/>
            <person name="Fox J.G."/>
        </authorList>
    </citation>
    <scope>NUCLEOTIDE SEQUENCE [LARGE SCALE GENOMIC DNA]</scope>
    <source>
        <strain evidence="2">16-048 (F4)</strain>
    </source>
</reference>